<dbReference type="CDD" id="cd11577">
    <property type="entry name" value="GH71"/>
    <property type="match status" value="1"/>
</dbReference>
<evidence type="ECO:0000313" key="1">
    <source>
        <dbReference type="EMBL" id="KAG9229042.1"/>
    </source>
</evidence>
<sequence length="393" mass="41908">MGGITEDHIKQDIDDAMNVGFDGFGINIGDPTQSWIPTPLENLFGYAETRGFKLFISLDVSATASACAGGSIGACGGPNSYHDLLSSHLASTAWFKGANGLPMISTFSSGGWEAQEWTAWRDSLANKMYFVPEFDDTANYYQDSSSWWDYWGSTVEGLFSWDAAWPSGSAGNLSEGDISPEQNVMEGAASRGKGYMMAISTLQYKNANDGPESHYIGNIWPEASTDPASAKYATQILAPHTSWLPLISSFITAYKTSSPMYPPSSTPAVGAMWHSTILSTADCPSDTKPSGFSLAKDQINWSIVLPSTASGYTVSLVSGCEELGSVKLMPGLNYGATSTIKPGRQRMVVTDEEGKVVLAASNRRDVSAGCPDGIYNMNPQVVGLGDDASADEC</sequence>
<organism evidence="1 2">
    <name type="scientific">Amylocarpus encephaloides</name>
    <dbReference type="NCBI Taxonomy" id="45428"/>
    <lineage>
        <taxon>Eukaryota</taxon>
        <taxon>Fungi</taxon>
        <taxon>Dikarya</taxon>
        <taxon>Ascomycota</taxon>
        <taxon>Pezizomycotina</taxon>
        <taxon>Leotiomycetes</taxon>
        <taxon>Helotiales</taxon>
        <taxon>Helotiales incertae sedis</taxon>
        <taxon>Amylocarpus</taxon>
    </lineage>
</organism>
<protein>
    <submittedName>
        <fullName evidence="1">Glucan endo-1,3-alpha-glucosidase agn1</fullName>
    </submittedName>
</protein>
<reference evidence="1" key="1">
    <citation type="journal article" date="2021" name="IMA Fungus">
        <title>Genomic characterization of three marine fungi, including Emericellopsis atlantica sp. nov. with signatures of a generalist lifestyle and marine biomass degradation.</title>
        <authorList>
            <person name="Hagestad O.C."/>
            <person name="Hou L."/>
            <person name="Andersen J.H."/>
            <person name="Hansen E.H."/>
            <person name="Altermark B."/>
            <person name="Li C."/>
            <person name="Kuhnert E."/>
            <person name="Cox R.J."/>
            <person name="Crous P.W."/>
            <person name="Spatafora J.W."/>
            <person name="Lail K."/>
            <person name="Amirebrahimi M."/>
            <person name="Lipzen A."/>
            <person name="Pangilinan J."/>
            <person name="Andreopoulos W."/>
            <person name="Hayes R.D."/>
            <person name="Ng V."/>
            <person name="Grigoriev I.V."/>
            <person name="Jackson S.A."/>
            <person name="Sutton T.D.S."/>
            <person name="Dobson A.D.W."/>
            <person name="Rama T."/>
        </authorList>
    </citation>
    <scope>NUCLEOTIDE SEQUENCE</scope>
    <source>
        <strain evidence="1">TRa018bII</strain>
    </source>
</reference>
<name>A0A9P7Y8Z3_9HELO</name>
<dbReference type="Proteomes" id="UP000824998">
    <property type="component" value="Unassembled WGS sequence"/>
</dbReference>
<keyword evidence="2" id="KW-1185">Reference proteome</keyword>
<dbReference type="GO" id="GO:0051118">
    <property type="term" value="F:glucan endo-1,3-alpha-glucosidase activity"/>
    <property type="evidence" value="ECO:0007669"/>
    <property type="project" value="InterPro"/>
</dbReference>
<accession>A0A9P7Y8Z3</accession>
<evidence type="ECO:0000313" key="2">
    <source>
        <dbReference type="Proteomes" id="UP000824998"/>
    </source>
</evidence>
<proteinExistence type="predicted"/>
<dbReference type="InterPro" id="IPR005197">
    <property type="entry name" value="Glyco_hydro_71"/>
</dbReference>
<gene>
    <name evidence="1" type="ORF">BJ875DRAFT_388188</name>
</gene>
<dbReference type="Pfam" id="PF03659">
    <property type="entry name" value="Glyco_hydro_71"/>
    <property type="match status" value="2"/>
</dbReference>
<dbReference type="EMBL" id="MU251822">
    <property type="protein sequence ID" value="KAG9229042.1"/>
    <property type="molecule type" value="Genomic_DNA"/>
</dbReference>
<comment type="caution">
    <text evidence="1">The sequence shown here is derived from an EMBL/GenBank/DDBJ whole genome shotgun (WGS) entry which is preliminary data.</text>
</comment>
<dbReference type="AlphaFoldDB" id="A0A9P7Y8Z3"/>
<dbReference type="OrthoDB" id="3257981at2759"/>